<sequence length="88" mass="9285">MTPAADLGGGTMKHVADFDLQITDDIRICGMRLLRAPDGRLLTYAPTALGGRRSVTFSPETTAAITDAARNSYLELVTADDRSSTAAA</sequence>
<accession>A0ABV2ME44</accession>
<dbReference type="EMBL" id="JBEPMY010000004">
    <property type="protein sequence ID" value="MET3754728.1"/>
    <property type="molecule type" value="Genomic_DNA"/>
</dbReference>
<dbReference type="RefSeq" id="WP_168294739.1">
    <property type="nucleotide sequence ID" value="NZ_CP071604.1"/>
</dbReference>
<name>A0ABV2ME44_9HYPH</name>
<evidence type="ECO:0000313" key="1">
    <source>
        <dbReference type="EMBL" id="MET3754728.1"/>
    </source>
</evidence>
<gene>
    <name evidence="1" type="ORF">ABID08_002085</name>
</gene>
<protein>
    <submittedName>
        <fullName evidence="1">Uncharacterized protein</fullName>
    </submittedName>
</protein>
<organism evidence="1 2">
    <name type="scientific">Rhizobium binae</name>
    <dbReference type="NCBI Taxonomy" id="1138190"/>
    <lineage>
        <taxon>Bacteria</taxon>
        <taxon>Pseudomonadati</taxon>
        <taxon>Pseudomonadota</taxon>
        <taxon>Alphaproteobacteria</taxon>
        <taxon>Hyphomicrobiales</taxon>
        <taxon>Rhizobiaceae</taxon>
        <taxon>Rhizobium/Agrobacterium group</taxon>
        <taxon>Rhizobium</taxon>
    </lineage>
</organism>
<evidence type="ECO:0000313" key="2">
    <source>
        <dbReference type="Proteomes" id="UP001549077"/>
    </source>
</evidence>
<dbReference type="Proteomes" id="UP001549077">
    <property type="component" value="Unassembled WGS sequence"/>
</dbReference>
<reference evidence="1 2" key="1">
    <citation type="submission" date="2024-06" db="EMBL/GenBank/DDBJ databases">
        <title>Genomic Encyclopedia of Type Strains, Phase IV (KMG-IV): sequencing the most valuable type-strain genomes for metagenomic binning, comparative biology and taxonomic classification.</title>
        <authorList>
            <person name="Goeker M."/>
        </authorList>
    </citation>
    <scope>NUCLEOTIDE SEQUENCE [LARGE SCALE GENOMIC DNA]</scope>
    <source>
        <strain evidence="1 2">DSM 29288</strain>
    </source>
</reference>
<keyword evidence="2" id="KW-1185">Reference proteome</keyword>
<comment type="caution">
    <text evidence="1">The sequence shown here is derived from an EMBL/GenBank/DDBJ whole genome shotgun (WGS) entry which is preliminary data.</text>
</comment>
<dbReference type="GeneID" id="91148479"/>
<proteinExistence type="predicted"/>